<reference evidence="2" key="1">
    <citation type="journal article" date="2023" name="Mol. Phylogenet. Evol.">
        <title>Genome-scale phylogeny and comparative genomics of the fungal order Sordariales.</title>
        <authorList>
            <person name="Hensen N."/>
            <person name="Bonometti L."/>
            <person name="Westerberg I."/>
            <person name="Brannstrom I.O."/>
            <person name="Guillou S."/>
            <person name="Cros-Aarteil S."/>
            <person name="Calhoun S."/>
            <person name="Haridas S."/>
            <person name="Kuo A."/>
            <person name="Mondo S."/>
            <person name="Pangilinan J."/>
            <person name="Riley R."/>
            <person name="LaButti K."/>
            <person name="Andreopoulos B."/>
            <person name="Lipzen A."/>
            <person name="Chen C."/>
            <person name="Yan M."/>
            <person name="Daum C."/>
            <person name="Ng V."/>
            <person name="Clum A."/>
            <person name="Steindorff A."/>
            <person name="Ohm R.A."/>
            <person name="Martin F."/>
            <person name="Silar P."/>
            <person name="Natvig D.O."/>
            <person name="Lalanne C."/>
            <person name="Gautier V."/>
            <person name="Ament-Velasquez S.L."/>
            <person name="Kruys A."/>
            <person name="Hutchinson M.I."/>
            <person name="Powell A.J."/>
            <person name="Barry K."/>
            <person name="Miller A.N."/>
            <person name="Grigoriev I.V."/>
            <person name="Debuchy R."/>
            <person name="Gladieux P."/>
            <person name="Hiltunen Thoren M."/>
            <person name="Johannesson H."/>
        </authorList>
    </citation>
    <scope>NUCLEOTIDE SEQUENCE</scope>
    <source>
        <strain evidence="2">CBS 560.94</strain>
    </source>
</reference>
<keyword evidence="3" id="KW-1185">Reference proteome</keyword>
<feature type="compositionally biased region" description="Basic and acidic residues" evidence="1">
    <location>
        <begin position="120"/>
        <end position="132"/>
    </location>
</feature>
<feature type="region of interest" description="Disordered" evidence="1">
    <location>
        <begin position="81"/>
        <end position="149"/>
    </location>
</feature>
<comment type="caution">
    <text evidence="2">The sequence shown here is derived from an EMBL/GenBank/DDBJ whole genome shotgun (WGS) entry which is preliminary data.</text>
</comment>
<dbReference type="GeneID" id="87867600"/>
<proteinExistence type="predicted"/>
<feature type="compositionally biased region" description="Polar residues" evidence="1">
    <location>
        <begin position="83"/>
        <end position="93"/>
    </location>
</feature>
<gene>
    <name evidence="2" type="ORF">B0H65DRAFT_570347</name>
</gene>
<accession>A0AAE0MSH0</accession>
<organism evidence="2 3">
    <name type="scientific">Neurospora tetraspora</name>
    <dbReference type="NCBI Taxonomy" id="94610"/>
    <lineage>
        <taxon>Eukaryota</taxon>
        <taxon>Fungi</taxon>
        <taxon>Dikarya</taxon>
        <taxon>Ascomycota</taxon>
        <taxon>Pezizomycotina</taxon>
        <taxon>Sordariomycetes</taxon>
        <taxon>Sordariomycetidae</taxon>
        <taxon>Sordariales</taxon>
        <taxon>Sordariaceae</taxon>
        <taxon>Neurospora</taxon>
    </lineage>
</organism>
<evidence type="ECO:0000313" key="2">
    <source>
        <dbReference type="EMBL" id="KAK3347495.1"/>
    </source>
</evidence>
<evidence type="ECO:0000313" key="3">
    <source>
        <dbReference type="Proteomes" id="UP001278500"/>
    </source>
</evidence>
<sequence>MIRVYRPPLGTTLQKKTEKALAGAKKRTGDARNAIAKTADRRRAMVMAQAPQRPAFGASMEEHRYWRDSQRLRLVQGDAGTLSVPTTSWNHTPEQVCRQDNRSPRDDTLQYSSQSTDIDGVLKVEKDTDFGKRGGTTKHKTPTMKMDRP</sequence>
<dbReference type="EMBL" id="JAUEPP010000003">
    <property type="protein sequence ID" value="KAK3347495.1"/>
    <property type="molecule type" value="Genomic_DNA"/>
</dbReference>
<dbReference type="Proteomes" id="UP001278500">
    <property type="component" value="Unassembled WGS sequence"/>
</dbReference>
<evidence type="ECO:0000256" key="1">
    <source>
        <dbReference type="SAM" id="MobiDB-lite"/>
    </source>
</evidence>
<protein>
    <submittedName>
        <fullName evidence="2">Uncharacterized protein</fullName>
    </submittedName>
</protein>
<name>A0AAE0MSH0_9PEZI</name>
<feature type="region of interest" description="Disordered" evidence="1">
    <location>
        <begin position="1"/>
        <end position="34"/>
    </location>
</feature>
<dbReference type="AlphaFoldDB" id="A0AAE0MSH0"/>
<dbReference type="RefSeq" id="XP_062682577.1">
    <property type="nucleotide sequence ID" value="XM_062830446.1"/>
</dbReference>
<feature type="compositionally biased region" description="Basic and acidic residues" evidence="1">
    <location>
        <begin position="97"/>
        <end position="108"/>
    </location>
</feature>
<reference evidence="2" key="2">
    <citation type="submission" date="2023-06" db="EMBL/GenBank/DDBJ databases">
        <authorList>
            <consortium name="Lawrence Berkeley National Laboratory"/>
            <person name="Haridas S."/>
            <person name="Hensen N."/>
            <person name="Bonometti L."/>
            <person name="Westerberg I."/>
            <person name="Brannstrom I.O."/>
            <person name="Guillou S."/>
            <person name="Cros-Aarteil S."/>
            <person name="Calhoun S."/>
            <person name="Kuo A."/>
            <person name="Mondo S."/>
            <person name="Pangilinan J."/>
            <person name="Riley R."/>
            <person name="Labutti K."/>
            <person name="Andreopoulos B."/>
            <person name="Lipzen A."/>
            <person name="Chen C."/>
            <person name="Yanf M."/>
            <person name="Daum C."/>
            <person name="Ng V."/>
            <person name="Clum A."/>
            <person name="Steindorff A."/>
            <person name="Ohm R."/>
            <person name="Martin F."/>
            <person name="Silar P."/>
            <person name="Natvig D."/>
            <person name="Lalanne C."/>
            <person name="Gautier V."/>
            <person name="Ament-Velasquez S.L."/>
            <person name="Kruys A."/>
            <person name="Hutchinson M.I."/>
            <person name="Powell A.J."/>
            <person name="Barry K."/>
            <person name="Miller A.N."/>
            <person name="Grigoriev I.V."/>
            <person name="Debuchy R."/>
            <person name="Gladieux P."/>
            <person name="Thoren M.H."/>
            <person name="Johannesson H."/>
        </authorList>
    </citation>
    <scope>NUCLEOTIDE SEQUENCE</scope>
    <source>
        <strain evidence="2">CBS 560.94</strain>
    </source>
</reference>